<keyword evidence="3" id="KW-1185">Reference proteome</keyword>
<evidence type="ECO:0000256" key="1">
    <source>
        <dbReference type="ARBA" id="ARBA00006479"/>
    </source>
</evidence>
<dbReference type="InterPro" id="IPR043129">
    <property type="entry name" value="ATPase_NBD"/>
</dbReference>
<sequence>MLDHAWTTAEFTATDAMAKAGLTRSTTIDVIEELGDRGLLRELPNARAGGDYRKGRPSRRFEFRADAGVVVGIDAGRAHLITTVADLRGNTLARTSVDLDPEHDEAAPRRAAAASALDATLAAAGATRDEAIALCVGVPAPVDASGMSPQHRDRFWQRMNPGFVEAFERTIPLVRVENDASLAAVAEGSVGAAVGCRDYVVLLAGERLGAGVVVDGRLLRGAHGGVAEMVAFDHVTGVAGAWGLGYRAAQWAREDVAGGMIAPDRPLALLAAAELDGRHVLELAASGDSDALRIAERVGEMLAVITGVFGSLFDPTRVIVSGAVAAGIEPVLRAAARAVPDELDLPSPELLASPLGADVVSIGAVAGAVEIARAGILDLPRRARARAGAG</sequence>
<name>A0A1G7UA10_9MICO</name>
<proteinExistence type="inferred from homology"/>
<evidence type="ECO:0000313" key="3">
    <source>
        <dbReference type="Proteomes" id="UP000199009"/>
    </source>
</evidence>
<reference evidence="2 3" key="1">
    <citation type="submission" date="2016-10" db="EMBL/GenBank/DDBJ databases">
        <authorList>
            <person name="de Groot N.N."/>
        </authorList>
    </citation>
    <scope>NUCLEOTIDE SEQUENCE [LARGE SCALE GENOMIC DNA]</scope>
    <source>
        <strain evidence="2 3">DSM 23142</strain>
    </source>
</reference>
<protein>
    <submittedName>
        <fullName evidence="2">Sugar kinase of the NBD/HSP70 family, may contain an N-terminal HTH domain</fullName>
    </submittedName>
</protein>
<dbReference type="SUPFAM" id="SSF53067">
    <property type="entry name" value="Actin-like ATPase domain"/>
    <property type="match status" value="1"/>
</dbReference>
<dbReference type="STRING" id="370764.SAMN04489810_0320"/>
<dbReference type="Proteomes" id="UP000199009">
    <property type="component" value="Chromosome I"/>
</dbReference>
<comment type="similarity">
    <text evidence="1">Belongs to the ROK (NagC/XylR) family.</text>
</comment>
<dbReference type="Gene3D" id="3.30.420.40">
    <property type="match status" value="2"/>
</dbReference>
<gene>
    <name evidence="2" type="ORF">SAMN04489810_0320</name>
</gene>
<dbReference type="PANTHER" id="PTHR18964:SF149">
    <property type="entry name" value="BIFUNCTIONAL UDP-N-ACETYLGLUCOSAMINE 2-EPIMERASE_N-ACETYLMANNOSAMINE KINASE"/>
    <property type="match status" value="1"/>
</dbReference>
<keyword evidence="2" id="KW-0418">Kinase</keyword>
<organism evidence="2 3">
    <name type="scientific">Microbacterium pygmaeum</name>
    <dbReference type="NCBI Taxonomy" id="370764"/>
    <lineage>
        <taxon>Bacteria</taxon>
        <taxon>Bacillati</taxon>
        <taxon>Actinomycetota</taxon>
        <taxon>Actinomycetes</taxon>
        <taxon>Micrococcales</taxon>
        <taxon>Microbacteriaceae</taxon>
        <taxon>Microbacterium</taxon>
    </lineage>
</organism>
<accession>A0A1G7UA10</accession>
<evidence type="ECO:0000313" key="2">
    <source>
        <dbReference type="EMBL" id="SDG44445.1"/>
    </source>
</evidence>
<dbReference type="AlphaFoldDB" id="A0A1G7UA10"/>
<dbReference type="PANTHER" id="PTHR18964">
    <property type="entry name" value="ROK (REPRESSOR, ORF, KINASE) FAMILY"/>
    <property type="match status" value="1"/>
</dbReference>
<keyword evidence="2" id="KW-0808">Transferase</keyword>
<dbReference type="Pfam" id="PF00480">
    <property type="entry name" value="ROK"/>
    <property type="match status" value="1"/>
</dbReference>
<dbReference type="GO" id="GO:0016301">
    <property type="term" value="F:kinase activity"/>
    <property type="evidence" value="ECO:0007669"/>
    <property type="project" value="UniProtKB-KW"/>
</dbReference>
<dbReference type="EMBL" id="LT629692">
    <property type="protein sequence ID" value="SDG44445.1"/>
    <property type="molecule type" value="Genomic_DNA"/>
</dbReference>
<dbReference type="InterPro" id="IPR000600">
    <property type="entry name" value="ROK"/>
</dbReference>